<gene>
    <name evidence="2" type="ORF">GMOD_00002463</name>
</gene>
<feature type="compositionally biased region" description="Pro residues" evidence="1">
    <location>
        <begin position="98"/>
        <end position="112"/>
    </location>
</feature>
<dbReference type="EMBL" id="KE747817">
    <property type="protein sequence ID" value="RMZ68675.1"/>
    <property type="molecule type" value="Genomic_DNA"/>
</dbReference>
<sequence>MFSIDMSYSLRIYRTDELEDERKKDIRAEELPKGISLFHATGQEKLFWYCRYRLDMEYGKRRAIPFPPPFLINLSPTPPNPAAPPPPPHPSSQSAPPSSVPPTAPPHTPPPSTTWDQSSPPPNTH</sequence>
<protein>
    <submittedName>
        <fullName evidence="2">Uncharacterized protein</fullName>
    </submittedName>
</protein>
<dbReference type="Proteomes" id="UP000265663">
    <property type="component" value="Unassembled WGS sequence"/>
</dbReference>
<reference evidence="2 3" key="1">
    <citation type="journal article" date="2014" name="PLoS ONE">
        <title>De novo Genome Assembly of the Fungal Plant Pathogen Pyrenophora semeniperda.</title>
        <authorList>
            <person name="Soliai M.M."/>
            <person name="Meyer S.E."/>
            <person name="Udall J.A."/>
            <person name="Elzinga D.E."/>
            <person name="Hermansen R.A."/>
            <person name="Bodily P.M."/>
            <person name="Hart A.A."/>
            <person name="Coleman C.E."/>
        </authorList>
    </citation>
    <scope>NUCLEOTIDE SEQUENCE [LARGE SCALE GENOMIC DNA]</scope>
    <source>
        <strain evidence="2 3">CCB06</strain>
        <tissue evidence="2">Mycelium</tissue>
    </source>
</reference>
<proteinExistence type="predicted"/>
<accession>A0A3M7M2E6</accession>
<feature type="compositionally biased region" description="Pro residues" evidence="1">
    <location>
        <begin position="69"/>
        <end position="90"/>
    </location>
</feature>
<evidence type="ECO:0000256" key="1">
    <source>
        <dbReference type="SAM" id="MobiDB-lite"/>
    </source>
</evidence>
<dbReference type="AlphaFoldDB" id="A0A3M7M2E6"/>
<feature type="region of interest" description="Disordered" evidence="1">
    <location>
        <begin position="69"/>
        <end position="125"/>
    </location>
</feature>
<name>A0A3M7M2E6_9PLEO</name>
<keyword evidence="3" id="KW-1185">Reference proteome</keyword>
<evidence type="ECO:0000313" key="2">
    <source>
        <dbReference type="EMBL" id="RMZ68675.1"/>
    </source>
</evidence>
<organism evidence="2 3">
    <name type="scientific">Pyrenophora seminiperda CCB06</name>
    <dbReference type="NCBI Taxonomy" id="1302712"/>
    <lineage>
        <taxon>Eukaryota</taxon>
        <taxon>Fungi</taxon>
        <taxon>Dikarya</taxon>
        <taxon>Ascomycota</taxon>
        <taxon>Pezizomycotina</taxon>
        <taxon>Dothideomycetes</taxon>
        <taxon>Pleosporomycetidae</taxon>
        <taxon>Pleosporales</taxon>
        <taxon>Pleosporineae</taxon>
        <taxon>Pleosporaceae</taxon>
        <taxon>Pyrenophora</taxon>
    </lineage>
</organism>
<evidence type="ECO:0000313" key="3">
    <source>
        <dbReference type="Proteomes" id="UP000265663"/>
    </source>
</evidence>